<comment type="subcellular location">
    <subcellularLocation>
        <location evidence="6">Cell membrane</location>
        <topology evidence="6">Multi-pass membrane protein</topology>
    </subcellularLocation>
    <subcellularLocation>
        <location evidence="1">Membrane</location>
        <topology evidence="1">Multi-pass membrane protein</topology>
    </subcellularLocation>
</comment>
<comment type="similarity">
    <text evidence="2 6">Belongs to the cytochrome c oxidase subunit 3 family.</text>
</comment>
<keyword evidence="10" id="KW-1185">Reference proteome</keyword>
<evidence type="ECO:0000256" key="1">
    <source>
        <dbReference type="ARBA" id="ARBA00004141"/>
    </source>
</evidence>
<feature type="transmembrane region" description="Helical" evidence="7">
    <location>
        <begin position="21"/>
        <end position="47"/>
    </location>
</feature>
<gene>
    <name evidence="9" type="ORF">AS156_03655</name>
</gene>
<name>A0A109JXS4_9BRAD</name>
<dbReference type="RefSeq" id="WP_066506173.1">
    <property type="nucleotide sequence ID" value="NZ_LNCU01000045.1"/>
</dbReference>
<evidence type="ECO:0000313" key="9">
    <source>
        <dbReference type="EMBL" id="KWV57068.1"/>
    </source>
</evidence>
<evidence type="ECO:0000256" key="5">
    <source>
        <dbReference type="ARBA" id="ARBA00023136"/>
    </source>
</evidence>
<dbReference type="InterPro" id="IPR024791">
    <property type="entry name" value="Cyt_c/ubiquinol_Oxase_su3"/>
</dbReference>
<reference evidence="9 10" key="1">
    <citation type="submission" date="2015-11" db="EMBL/GenBank/DDBJ databases">
        <title>Draft Genome Sequence of the Strain BR 10303 (Bradyrhizobium sp.) isolated from nodules of Centrolobium paraense.</title>
        <authorList>
            <person name="Zelli J.E."/>
            <person name="Simoes-Araujo J.L."/>
            <person name="Barauna A.C."/>
            <person name="Silva K."/>
        </authorList>
    </citation>
    <scope>NUCLEOTIDE SEQUENCE [LARGE SCALE GENOMIC DNA]</scope>
    <source>
        <strain evidence="9 10">BR 10303</strain>
    </source>
</reference>
<feature type="transmembrane region" description="Helical" evidence="7">
    <location>
        <begin position="188"/>
        <end position="208"/>
    </location>
</feature>
<protein>
    <recommendedName>
        <fullName evidence="8">Heme-copper oxidase subunit III family profile domain-containing protein</fullName>
    </recommendedName>
</protein>
<dbReference type="GO" id="GO:0005886">
    <property type="term" value="C:plasma membrane"/>
    <property type="evidence" value="ECO:0007669"/>
    <property type="project" value="UniProtKB-SubCell"/>
</dbReference>
<dbReference type="Pfam" id="PF00510">
    <property type="entry name" value="COX3"/>
    <property type="match status" value="1"/>
</dbReference>
<dbReference type="GO" id="GO:0004129">
    <property type="term" value="F:cytochrome-c oxidase activity"/>
    <property type="evidence" value="ECO:0007669"/>
    <property type="project" value="InterPro"/>
</dbReference>
<dbReference type="SUPFAM" id="SSF81452">
    <property type="entry name" value="Cytochrome c oxidase subunit III-like"/>
    <property type="match status" value="1"/>
</dbReference>
<dbReference type="PROSITE" id="PS50253">
    <property type="entry name" value="COX3"/>
    <property type="match status" value="1"/>
</dbReference>
<evidence type="ECO:0000256" key="7">
    <source>
        <dbReference type="SAM" id="Phobius"/>
    </source>
</evidence>
<dbReference type="PANTHER" id="PTHR11403:SF6">
    <property type="entry name" value="NITRIC OXIDE REDUCTASE SUBUNIT E"/>
    <property type="match status" value="1"/>
</dbReference>
<evidence type="ECO:0000259" key="8">
    <source>
        <dbReference type="PROSITE" id="PS50253"/>
    </source>
</evidence>
<evidence type="ECO:0000256" key="4">
    <source>
        <dbReference type="ARBA" id="ARBA00022989"/>
    </source>
</evidence>
<keyword evidence="3 6" id="KW-0812">Transmembrane</keyword>
<comment type="caution">
    <text evidence="9">The sequence shown here is derived from an EMBL/GenBank/DDBJ whole genome shotgun (WGS) entry which is preliminary data.</text>
</comment>
<accession>A0A109JXS4</accession>
<keyword evidence="4 7" id="KW-1133">Transmembrane helix</keyword>
<proteinExistence type="inferred from homology"/>
<dbReference type="Gene3D" id="1.20.120.80">
    <property type="entry name" value="Cytochrome c oxidase, subunit III, four-helix bundle"/>
    <property type="match status" value="1"/>
</dbReference>
<evidence type="ECO:0000313" key="10">
    <source>
        <dbReference type="Proteomes" id="UP000057737"/>
    </source>
</evidence>
<dbReference type="Proteomes" id="UP000057737">
    <property type="component" value="Unassembled WGS sequence"/>
</dbReference>
<keyword evidence="5 7" id="KW-0472">Membrane</keyword>
<feature type="domain" description="Heme-copper oxidase subunit III family profile" evidence="8">
    <location>
        <begin position="19"/>
        <end position="209"/>
    </location>
</feature>
<dbReference type="AlphaFoldDB" id="A0A109JXS4"/>
<dbReference type="GO" id="GO:0019646">
    <property type="term" value="P:aerobic electron transport chain"/>
    <property type="evidence" value="ECO:0007669"/>
    <property type="project" value="InterPro"/>
</dbReference>
<sequence>MTDLSGALQEPWPDLRLQREAVGLGMWFFLASEVLFFAALFCSYAIYRSFNAEAFRIAAAHTKIVYGSINMVLLLTSSLTMTVALRAATIQLRRLTLLSLGATAALGVAFLVTKGLEYYADINENLVPGPGFPLKPAATAIFWGLYWIMTGVHALHLTAGIGVVIAVMTLFWRGTIPVQGSTMEGVAIYWHFVDTVWIFLYPLIYLAGRS</sequence>
<dbReference type="PANTHER" id="PTHR11403">
    <property type="entry name" value="CYTOCHROME C OXIDASE SUBUNIT III"/>
    <property type="match status" value="1"/>
</dbReference>
<dbReference type="InterPro" id="IPR000298">
    <property type="entry name" value="Cyt_c_oxidase-like_su3"/>
</dbReference>
<evidence type="ECO:0000256" key="2">
    <source>
        <dbReference type="ARBA" id="ARBA00010581"/>
    </source>
</evidence>
<feature type="transmembrane region" description="Helical" evidence="7">
    <location>
        <begin position="67"/>
        <end position="88"/>
    </location>
</feature>
<evidence type="ECO:0000256" key="6">
    <source>
        <dbReference type="RuleBase" id="RU003376"/>
    </source>
</evidence>
<dbReference type="EMBL" id="LNCU01000045">
    <property type="protein sequence ID" value="KWV57068.1"/>
    <property type="molecule type" value="Genomic_DNA"/>
</dbReference>
<evidence type="ECO:0000256" key="3">
    <source>
        <dbReference type="ARBA" id="ARBA00022692"/>
    </source>
</evidence>
<feature type="transmembrane region" description="Helical" evidence="7">
    <location>
        <begin position="155"/>
        <end position="176"/>
    </location>
</feature>
<dbReference type="InterPro" id="IPR035973">
    <property type="entry name" value="Cyt_c_oxidase_su3-like_sf"/>
</dbReference>
<organism evidence="9 10">
    <name type="scientific">Bradyrhizobium macuxiense</name>
    <dbReference type="NCBI Taxonomy" id="1755647"/>
    <lineage>
        <taxon>Bacteria</taxon>
        <taxon>Pseudomonadati</taxon>
        <taxon>Pseudomonadota</taxon>
        <taxon>Alphaproteobacteria</taxon>
        <taxon>Hyphomicrobiales</taxon>
        <taxon>Nitrobacteraceae</taxon>
        <taxon>Bradyrhizobium</taxon>
    </lineage>
</organism>
<dbReference type="OrthoDB" id="9810850at2"/>
<dbReference type="InterPro" id="IPR013833">
    <property type="entry name" value="Cyt_c_oxidase_su3_a-hlx"/>
</dbReference>
<feature type="transmembrane region" description="Helical" evidence="7">
    <location>
        <begin position="95"/>
        <end position="112"/>
    </location>
</feature>